<dbReference type="GO" id="GO:0005743">
    <property type="term" value="C:mitochondrial inner membrane"/>
    <property type="evidence" value="ECO:0007669"/>
    <property type="project" value="UniProtKB-SubCell"/>
</dbReference>
<dbReference type="STRING" id="933852.A0A0C3BGA6"/>
<reference evidence="13 14" key="1">
    <citation type="submission" date="2014-04" db="EMBL/GenBank/DDBJ databases">
        <authorList>
            <consortium name="DOE Joint Genome Institute"/>
            <person name="Kuo A."/>
            <person name="Zuccaro A."/>
            <person name="Kohler A."/>
            <person name="Nagy L.G."/>
            <person name="Floudas D."/>
            <person name="Copeland A."/>
            <person name="Barry K.W."/>
            <person name="Cichocki N."/>
            <person name="Veneault-Fourrey C."/>
            <person name="LaButti K."/>
            <person name="Lindquist E.A."/>
            <person name="Lipzen A."/>
            <person name="Lundell T."/>
            <person name="Morin E."/>
            <person name="Murat C."/>
            <person name="Sun H."/>
            <person name="Tunlid A."/>
            <person name="Henrissat B."/>
            <person name="Grigoriev I.V."/>
            <person name="Hibbett D.S."/>
            <person name="Martin F."/>
            <person name="Nordberg H.P."/>
            <person name="Cantor M.N."/>
            <person name="Hua S.X."/>
        </authorList>
    </citation>
    <scope>NUCLEOTIDE SEQUENCE [LARGE SCALE GENOMIC DNA]</scope>
    <source>
        <strain evidence="13 14">MAFF 305830</strain>
    </source>
</reference>
<evidence type="ECO:0000256" key="9">
    <source>
        <dbReference type="ARBA" id="ARBA00023128"/>
    </source>
</evidence>
<sequence>MSLASSFYNAFARRNSVFFATIMGSAFVFSIGFNGATNAFWDHWNKGKQWKDIRDKYIEKDE</sequence>
<dbReference type="AlphaFoldDB" id="A0A0C3BGA6"/>
<dbReference type="HOGENOM" id="CLU_171977_3_0_1"/>
<keyword evidence="8 12" id="KW-1133">Transmembrane helix</keyword>
<dbReference type="PANTHER" id="PTHR12980">
    <property type="entry name" value="UBIQUINOL-CYTOCHROME C REDUCTASE COMPLEX, SUBUNIT X"/>
    <property type="match status" value="1"/>
</dbReference>
<comment type="similarity">
    <text evidence="2 12">Belongs to the UQCR10/QCR9 family.</text>
</comment>
<evidence type="ECO:0000256" key="7">
    <source>
        <dbReference type="ARBA" id="ARBA00022982"/>
    </source>
</evidence>
<comment type="subcellular location">
    <subcellularLocation>
        <location evidence="1 12">Mitochondrion inner membrane</location>
        <topology evidence="1 12">Single-pass membrane protein</topology>
    </subcellularLocation>
</comment>
<evidence type="ECO:0000256" key="3">
    <source>
        <dbReference type="ARBA" id="ARBA00022448"/>
    </source>
</evidence>
<feature type="transmembrane region" description="Helical" evidence="12">
    <location>
        <begin position="17"/>
        <end position="41"/>
    </location>
</feature>
<dbReference type="EMBL" id="KN824282">
    <property type="protein sequence ID" value="KIM31174.1"/>
    <property type="molecule type" value="Genomic_DNA"/>
</dbReference>
<dbReference type="Pfam" id="PF05365">
    <property type="entry name" value="UCR_UQCRX_QCR9"/>
    <property type="match status" value="1"/>
</dbReference>
<keyword evidence="6 12" id="KW-0999">Mitochondrion inner membrane</keyword>
<evidence type="ECO:0000256" key="5">
    <source>
        <dbReference type="ARBA" id="ARBA00022692"/>
    </source>
</evidence>
<dbReference type="InterPro" id="IPR036656">
    <property type="entry name" value="QCR9_sf"/>
</dbReference>
<dbReference type="FunFam" id="1.20.5.260:FF:000001">
    <property type="entry name" value="Cytochrome b-c1 complex subunit 9"/>
    <property type="match status" value="1"/>
</dbReference>
<dbReference type="Proteomes" id="UP000054097">
    <property type="component" value="Unassembled WGS sequence"/>
</dbReference>
<gene>
    <name evidence="13" type="ORF">M408DRAFT_327463</name>
</gene>
<name>A0A0C3BGA6_SERVB</name>
<dbReference type="SUPFAM" id="SSF81514">
    <property type="entry name" value="Subunit X (non-heme 7 kDa protein) of cytochrome bc1 complex (Ubiquinol-cytochrome c reductase)"/>
    <property type="match status" value="1"/>
</dbReference>
<dbReference type="PANTHER" id="PTHR12980:SF0">
    <property type="entry name" value="CYTOCHROME B-C1 COMPLEX SUBUNIT 9"/>
    <property type="match status" value="1"/>
</dbReference>
<comment type="subunit">
    <text evidence="12">Component of the ubiquinol-cytochrome c oxidoreductase (cytochrome b-c1 complex, complex III, CIII), a multisubunit enzyme composed of 3 respiratory subunits cytochrome b, cytochrome c1 and Rieske protein, 2 core protein subunits, and additional low-molecular weight protein subunits.</text>
</comment>
<evidence type="ECO:0000313" key="14">
    <source>
        <dbReference type="Proteomes" id="UP000054097"/>
    </source>
</evidence>
<proteinExistence type="inferred from homology"/>
<evidence type="ECO:0000256" key="11">
    <source>
        <dbReference type="ARBA" id="ARBA00044247"/>
    </source>
</evidence>
<evidence type="ECO:0000256" key="10">
    <source>
        <dbReference type="ARBA" id="ARBA00023136"/>
    </source>
</evidence>
<keyword evidence="9 12" id="KW-0496">Mitochondrion</keyword>
<evidence type="ECO:0000256" key="12">
    <source>
        <dbReference type="RuleBase" id="RU368056"/>
    </source>
</evidence>
<dbReference type="OrthoDB" id="44067at2759"/>
<protein>
    <recommendedName>
        <fullName evidence="11 12">Complex III subunit 9</fullName>
    </recommendedName>
</protein>
<accession>A0A0C3BGA6</accession>
<evidence type="ECO:0000256" key="8">
    <source>
        <dbReference type="ARBA" id="ARBA00022989"/>
    </source>
</evidence>
<evidence type="ECO:0000313" key="13">
    <source>
        <dbReference type="EMBL" id="KIM31174.1"/>
    </source>
</evidence>
<keyword evidence="14" id="KW-1185">Reference proteome</keyword>
<dbReference type="InterPro" id="IPR008027">
    <property type="entry name" value="QCR9"/>
</dbReference>
<organism evidence="13 14">
    <name type="scientific">Serendipita vermifera MAFF 305830</name>
    <dbReference type="NCBI Taxonomy" id="933852"/>
    <lineage>
        <taxon>Eukaryota</taxon>
        <taxon>Fungi</taxon>
        <taxon>Dikarya</taxon>
        <taxon>Basidiomycota</taxon>
        <taxon>Agaricomycotina</taxon>
        <taxon>Agaricomycetes</taxon>
        <taxon>Sebacinales</taxon>
        <taxon>Serendipitaceae</taxon>
        <taxon>Serendipita</taxon>
    </lineage>
</organism>
<dbReference type="GO" id="GO:0006122">
    <property type="term" value="P:mitochondrial electron transport, ubiquinol to cytochrome c"/>
    <property type="evidence" value="ECO:0007669"/>
    <property type="project" value="UniProtKB-UniRule"/>
</dbReference>
<evidence type="ECO:0000256" key="6">
    <source>
        <dbReference type="ARBA" id="ARBA00022792"/>
    </source>
</evidence>
<keyword evidence="4 12" id="KW-0679">Respiratory chain</keyword>
<keyword evidence="5 12" id="KW-0812">Transmembrane</keyword>
<dbReference type="Gene3D" id="1.20.5.260">
    <property type="entry name" value="Cytochrome b-c1 complex subunit 9"/>
    <property type="match status" value="1"/>
</dbReference>
<dbReference type="GO" id="GO:0045275">
    <property type="term" value="C:respiratory chain complex III"/>
    <property type="evidence" value="ECO:0007669"/>
    <property type="project" value="UniProtKB-UniRule"/>
</dbReference>
<comment type="function">
    <text evidence="12">Component of the ubiquinol-cytochrome c oxidoreductase, a multisubunit transmembrane complex that is part of the mitochondrial electron transport chain which drives oxidative phosphorylation. The complex plays an important role in the uptake of multiple carbon sources present in different host niches.</text>
</comment>
<keyword evidence="10 12" id="KW-0472">Membrane</keyword>
<evidence type="ECO:0000256" key="4">
    <source>
        <dbReference type="ARBA" id="ARBA00022660"/>
    </source>
</evidence>
<evidence type="ECO:0000256" key="2">
    <source>
        <dbReference type="ARBA" id="ARBA00007856"/>
    </source>
</evidence>
<evidence type="ECO:0000256" key="1">
    <source>
        <dbReference type="ARBA" id="ARBA00004434"/>
    </source>
</evidence>
<keyword evidence="7 12" id="KW-0249">Electron transport</keyword>
<keyword evidence="3 12" id="KW-0813">Transport</keyword>
<reference evidence="14" key="2">
    <citation type="submission" date="2015-01" db="EMBL/GenBank/DDBJ databases">
        <title>Evolutionary Origins and Diversification of the Mycorrhizal Mutualists.</title>
        <authorList>
            <consortium name="DOE Joint Genome Institute"/>
            <consortium name="Mycorrhizal Genomics Consortium"/>
            <person name="Kohler A."/>
            <person name="Kuo A."/>
            <person name="Nagy L.G."/>
            <person name="Floudas D."/>
            <person name="Copeland A."/>
            <person name="Barry K.W."/>
            <person name="Cichocki N."/>
            <person name="Veneault-Fourrey C."/>
            <person name="LaButti K."/>
            <person name="Lindquist E.A."/>
            <person name="Lipzen A."/>
            <person name="Lundell T."/>
            <person name="Morin E."/>
            <person name="Murat C."/>
            <person name="Riley R."/>
            <person name="Ohm R."/>
            <person name="Sun H."/>
            <person name="Tunlid A."/>
            <person name="Henrissat B."/>
            <person name="Grigoriev I.V."/>
            <person name="Hibbett D.S."/>
            <person name="Martin F."/>
        </authorList>
    </citation>
    <scope>NUCLEOTIDE SEQUENCE [LARGE SCALE GENOMIC DNA]</scope>
    <source>
        <strain evidence="14">MAFF 305830</strain>
    </source>
</reference>